<evidence type="ECO:0000256" key="1">
    <source>
        <dbReference type="PROSITE-ProRule" id="PRU00649"/>
    </source>
</evidence>
<sequence>MEMQEKELMRAKLFGESSDEEEEVEDDDLAAKRKQMKEKLAAMSKDKNAKRKGKKTAVKGKKQKTEEPRSAPPAGGSEDDSEGEANEEDEAFIVKERGEDGSVPWAGGDSDEDELVYQEEAEEENIADYFKSKGKRKQRVLSLDEIRKLVNNFSEKMENAAREDQLANERKEPAFAKLKMMNEMEIMLCNRQLQEEFLDQGLLSILNSWLERLPDGSLPNTKVRTAVLRVLDKLPIDLQHHDRREQLKSSSLGRTVMFLYKLPEETALNKKLARDLVQKWSRPIFELSTRFRDLPRQEMVRMRKGAGGVPLSRKHEDDSEEDSEEERRERNRIGTTGSTHPSSSSRFADGEPLSATNEQTKKLKKKLQLMGRKKGRAGNKAGLSIEGRGLLL</sequence>
<feature type="region of interest" description="Disordered" evidence="2">
    <location>
        <begin position="302"/>
        <end position="392"/>
    </location>
</feature>
<feature type="compositionally biased region" description="Low complexity" evidence="2">
    <location>
        <begin position="334"/>
        <end position="345"/>
    </location>
</feature>
<feature type="compositionally biased region" description="Basic and acidic residues" evidence="2">
    <location>
        <begin position="37"/>
        <end position="47"/>
    </location>
</feature>
<dbReference type="PROSITE" id="PS51319">
    <property type="entry name" value="TFIIS_N"/>
    <property type="match status" value="1"/>
</dbReference>
<feature type="compositionally biased region" description="Basic and acidic residues" evidence="2">
    <location>
        <begin position="1"/>
        <end position="10"/>
    </location>
</feature>
<evidence type="ECO:0000259" key="3">
    <source>
        <dbReference type="PROSITE" id="PS51319"/>
    </source>
</evidence>
<dbReference type="InterPro" id="IPR044204">
    <property type="entry name" value="IWS1/2"/>
</dbReference>
<feature type="compositionally biased region" description="Basic residues" evidence="2">
    <location>
        <begin position="48"/>
        <end position="62"/>
    </location>
</feature>
<accession>A0A7S3XE04</accession>
<feature type="region of interest" description="Disordered" evidence="2">
    <location>
        <begin position="1"/>
        <end position="110"/>
    </location>
</feature>
<protein>
    <recommendedName>
        <fullName evidence="3">TFIIS N-terminal domain-containing protein</fullName>
    </recommendedName>
</protein>
<gene>
    <name evidence="4" type="ORF">PSAL00342_LOCUS3847</name>
</gene>
<dbReference type="AlphaFoldDB" id="A0A7S3XE04"/>
<keyword evidence="1" id="KW-0539">Nucleus</keyword>
<dbReference type="EMBL" id="HBIS01004240">
    <property type="protein sequence ID" value="CAE0610024.1"/>
    <property type="molecule type" value="Transcribed_RNA"/>
</dbReference>
<dbReference type="GO" id="GO:0032784">
    <property type="term" value="P:regulation of DNA-templated transcription elongation"/>
    <property type="evidence" value="ECO:0007669"/>
    <property type="project" value="InterPro"/>
</dbReference>
<evidence type="ECO:0000313" key="4">
    <source>
        <dbReference type="EMBL" id="CAE0610024.1"/>
    </source>
</evidence>
<feature type="compositionally biased region" description="Acidic residues" evidence="2">
    <location>
        <begin position="77"/>
        <end position="91"/>
    </location>
</feature>
<name>A0A7S3XE04_9CHLO</name>
<dbReference type="Pfam" id="PF08711">
    <property type="entry name" value="Med26"/>
    <property type="match status" value="1"/>
</dbReference>
<dbReference type="InterPro" id="IPR035441">
    <property type="entry name" value="TFIIS/LEDGF_dom_sf"/>
</dbReference>
<organism evidence="4">
    <name type="scientific">Picocystis salinarum</name>
    <dbReference type="NCBI Taxonomy" id="88271"/>
    <lineage>
        <taxon>Eukaryota</taxon>
        <taxon>Viridiplantae</taxon>
        <taxon>Chlorophyta</taxon>
        <taxon>Picocystophyceae</taxon>
        <taxon>Picocystales</taxon>
        <taxon>Picocystaceae</taxon>
        <taxon>Picocystis</taxon>
    </lineage>
</organism>
<reference evidence="4" key="1">
    <citation type="submission" date="2021-01" db="EMBL/GenBank/DDBJ databases">
        <authorList>
            <person name="Corre E."/>
            <person name="Pelletier E."/>
            <person name="Niang G."/>
            <person name="Scheremetjew M."/>
            <person name="Finn R."/>
            <person name="Kale V."/>
            <person name="Holt S."/>
            <person name="Cochrane G."/>
            <person name="Meng A."/>
            <person name="Brown T."/>
            <person name="Cohen L."/>
        </authorList>
    </citation>
    <scope>NUCLEOTIDE SEQUENCE</scope>
    <source>
        <strain evidence="4">CCMP1897</strain>
    </source>
</reference>
<dbReference type="PANTHER" id="PTHR47350">
    <property type="entry name" value="PROTEIN IWS1 HOMOLOG 1"/>
    <property type="match status" value="1"/>
</dbReference>
<comment type="subcellular location">
    <subcellularLocation>
        <location evidence="1">Nucleus</location>
    </subcellularLocation>
</comment>
<dbReference type="GO" id="GO:0009742">
    <property type="term" value="P:brassinosteroid mediated signaling pathway"/>
    <property type="evidence" value="ECO:0007669"/>
    <property type="project" value="InterPro"/>
</dbReference>
<feature type="compositionally biased region" description="Basic residues" evidence="2">
    <location>
        <begin position="362"/>
        <end position="377"/>
    </location>
</feature>
<dbReference type="InterPro" id="IPR017923">
    <property type="entry name" value="TFIIS_N"/>
</dbReference>
<evidence type="ECO:0000256" key="2">
    <source>
        <dbReference type="SAM" id="MobiDB-lite"/>
    </source>
</evidence>
<dbReference type="Gene3D" id="1.20.930.10">
    <property type="entry name" value="Conserved domain common to transcription factors TFIIS, elongin A, CRSP70"/>
    <property type="match status" value="1"/>
</dbReference>
<dbReference type="PANTHER" id="PTHR47350:SF4">
    <property type="entry name" value="PROTEIN IWS1 HOMOLOG 1"/>
    <property type="match status" value="1"/>
</dbReference>
<feature type="compositionally biased region" description="Acidic residues" evidence="2">
    <location>
        <begin position="17"/>
        <end position="28"/>
    </location>
</feature>
<proteinExistence type="predicted"/>
<feature type="domain" description="TFIIS N-terminal" evidence="3">
    <location>
        <begin position="204"/>
        <end position="287"/>
    </location>
</feature>
<dbReference type="GO" id="GO:0005634">
    <property type="term" value="C:nucleus"/>
    <property type="evidence" value="ECO:0007669"/>
    <property type="project" value="UniProtKB-SubCell"/>
</dbReference>